<keyword evidence="2" id="KW-1185">Reference proteome</keyword>
<proteinExistence type="predicted"/>
<evidence type="ECO:0000313" key="1">
    <source>
        <dbReference type="EMBL" id="KAH1182514.1"/>
    </source>
</evidence>
<evidence type="ECO:0000313" key="2">
    <source>
        <dbReference type="Proteomes" id="UP000827986"/>
    </source>
</evidence>
<dbReference type="EMBL" id="JAHDVG010000467">
    <property type="protein sequence ID" value="KAH1182514.1"/>
    <property type="molecule type" value="Genomic_DNA"/>
</dbReference>
<gene>
    <name evidence="1" type="ORF">KIL84_010268</name>
</gene>
<sequence length="172" mass="19305">MGSTVSLRRSWEERVLASGLLSSWWRGRGTVSKMVGPKPPHWVCLPLCNPTLPFSSSPERCCSAPRTLRHHLETSLWGAASDRRGWRRKPRPLPPPSFSLWVAGDGGTWEENYRYHRLAGSLVSSAEPMEEVRPLIPREAPRGQAQGPPLPLRDLAYGRMLGEGHFMLHLPP</sequence>
<organism evidence="1 2">
    <name type="scientific">Mauremys mutica</name>
    <name type="common">yellowpond turtle</name>
    <dbReference type="NCBI Taxonomy" id="74926"/>
    <lineage>
        <taxon>Eukaryota</taxon>
        <taxon>Metazoa</taxon>
        <taxon>Chordata</taxon>
        <taxon>Craniata</taxon>
        <taxon>Vertebrata</taxon>
        <taxon>Euteleostomi</taxon>
        <taxon>Archelosauria</taxon>
        <taxon>Testudinata</taxon>
        <taxon>Testudines</taxon>
        <taxon>Cryptodira</taxon>
        <taxon>Durocryptodira</taxon>
        <taxon>Testudinoidea</taxon>
        <taxon>Geoemydidae</taxon>
        <taxon>Geoemydinae</taxon>
        <taxon>Mauremys</taxon>
    </lineage>
</organism>
<comment type="caution">
    <text evidence="1">The sequence shown here is derived from an EMBL/GenBank/DDBJ whole genome shotgun (WGS) entry which is preliminary data.</text>
</comment>
<protein>
    <submittedName>
        <fullName evidence="1">Uncharacterized protein</fullName>
    </submittedName>
</protein>
<dbReference type="AlphaFoldDB" id="A0A9D3XJA3"/>
<reference evidence="1" key="1">
    <citation type="submission" date="2021-09" db="EMBL/GenBank/DDBJ databases">
        <title>The genome of Mauremys mutica provides insights into the evolution of semi-aquatic lifestyle.</title>
        <authorList>
            <person name="Gong S."/>
            <person name="Gao Y."/>
        </authorList>
    </citation>
    <scope>NUCLEOTIDE SEQUENCE</scope>
    <source>
        <strain evidence="1">MM-2020</strain>
        <tissue evidence="1">Muscle</tissue>
    </source>
</reference>
<name>A0A9D3XJA3_9SAUR</name>
<accession>A0A9D3XJA3</accession>
<dbReference type="Proteomes" id="UP000827986">
    <property type="component" value="Unassembled WGS sequence"/>
</dbReference>